<dbReference type="OrthoDB" id="512356at2759"/>
<proteinExistence type="inferred from homology"/>
<dbReference type="Proteomes" id="UP000580250">
    <property type="component" value="Unassembled WGS sequence"/>
</dbReference>
<protein>
    <submittedName>
        <fullName evidence="3">Uncharacterized protein</fullName>
    </submittedName>
</protein>
<dbReference type="Pfam" id="PF10239">
    <property type="entry name" value="DUF2465"/>
    <property type="match status" value="1"/>
</dbReference>
<feature type="compositionally biased region" description="Gly residues" evidence="2">
    <location>
        <begin position="230"/>
        <end position="260"/>
    </location>
</feature>
<dbReference type="PANTHER" id="PTHR31353">
    <property type="entry name" value="FAM98"/>
    <property type="match status" value="1"/>
</dbReference>
<dbReference type="GO" id="GO:0072669">
    <property type="term" value="C:tRNA-splicing ligase complex"/>
    <property type="evidence" value="ECO:0007669"/>
    <property type="project" value="TreeGrafter"/>
</dbReference>
<reference evidence="3 4" key="1">
    <citation type="submission" date="2020-08" db="EMBL/GenBank/DDBJ databases">
        <authorList>
            <person name="Koutsovoulos G."/>
            <person name="Danchin GJ E."/>
        </authorList>
    </citation>
    <scope>NUCLEOTIDE SEQUENCE [LARGE SCALE GENOMIC DNA]</scope>
</reference>
<feature type="compositionally biased region" description="Basic and acidic residues" evidence="2">
    <location>
        <begin position="182"/>
        <end position="204"/>
    </location>
</feature>
<dbReference type="InterPro" id="IPR018797">
    <property type="entry name" value="FAM98"/>
</dbReference>
<evidence type="ECO:0000313" key="3">
    <source>
        <dbReference type="EMBL" id="CAD2144602.1"/>
    </source>
</evidence>
<dbReference type="PANTHER" id="PTHR31353:SF1">
    <property type="entry name" value="PROTEIN FAM98B"/>
    <property type="match status" value="1"/>
</dbReference>
<organism evidence="3 4">
    <name type="scientific">Meloidogyne enterolobii</name>
    <name type="common">Root-knot nematode worm</name>
    <name type="synonym">Meloidogyne mayaguensis</name>
    <dbReference type="NCBI Taxonomy" id="390850"/>
    <lineage>
        <taxon>Eukaryota</taxon>
        <taxon>Metazoa</taxon>
        <taxon>Ecdysozoa</taxon>
        <taxon>Nematoda</taxon>
        <taxon>Chromadorea</taxon>
        <taxon>Rhabditida</taxon>
        <taxon>Tylenchina</taxon>
        <taxon>Tylenchomorpha</taxon>
        <taxon>Tylenchoidea</taxon>
        <taxon>Meloidogynidae</taxon>
        <taxon>Meloidogyninae</taxon>
        <taxon>Meloidogyne</taxon>
    </lineage>
</organism>
<feature type="region of interest" description="Disordered" evidence="2">
    <location>
        <begin position="164"/>
        <end position="266"/>
    </location>
</feature>
<dbReference type="EMBL" id="CAJEWN010000033">
    <property type="protein sequence ID" value="CAD2144602.1"/>
    <property type="molecule type" value="Genomic_DNA"/>
</dbReference>
<sequence length="266" mass="29664">MERTLNNQVSTTIFSILQHLDPLPSGGFDLNEFEKTVTKFANDSQQIAPVLLFNSPVSADEWKLLEQFVNALNLDYEKRTILLKKRIEVAMDSFLWSERVKKMEGQIREICDKSLFNEATFKPVNLEHLIAADSNLLFMIKTSSKELRKKTRVQQVNDFKMPVGVVPDRGGRTEIMTPLQRETFDQQEKQRAQQSFQERRRGGGGDRGGGRGGGDSGRLGYFPDGQQQGSRGGYQGGSGGYQGRGGYGDFRGGKGGGGGQKRGRYN</sequence>
<feature type="compositionally biased region" description="Low complexity" evidence="2">
    <location>
        <begin position="218"/>
        <end position="229"/>
    </location>
</feature>
<accession>A0A6V7U6T3</accession>
<comment type="similarity">
    <text evidence="1">Belongs to the FAM98 family.</text>
</comment>
<evidence type="ECO:0000313" key="4">
    <source>
        <dbReference type="Proteomes" id="UP000580250"/>
    </source>
</evidence>
<feature type="compositionally biased region" description="Gly residues" evidence="2">
    <location>
        <begin position="205"/>
        <end position="217"/>
    </location>
</feature>
<comment type="caution">
    <text evidence="3">The sequence shown here is derived from an EMBL/GenBank/DDBJ whole genome shotgun (WGS) entry which is preliminary data.</text>
</comment>
<evidence type="ECO:0000256" key="1">
    <source>
        <dbReference type="ARBA" id="ARBA00007218"/>
    </source>
</evidence>
<evidence type="ECO:0000256" key="2">
    <source>
        <dbReference type="SAM" id="MobiDB-lite"/>
    </source>
</evidence>
<gene>
    <name evidence="3" type="ORF">MENT_LOCUS8004</name>
</gene>
<dbReference type="AlphaFoldDB" id="A0A6V7U6T3"/>
<name>A0A6V7U6T3_MELEN</name>